<keyword evidence="3" id="KW-1185">Reference proteome</keyword>
<organism evidence="2 3">
    <name type="scientific">Serendipita vermifera MAFF 305830</name>
    <dbReference type="NCBI Taxonomy" id="933852"/>
    <lineage>
        <taxon>Eukaryota</taxon>
        <taxon>Fungi</taxon>
        <taxon>Dikarya</taxon>
        <taxon>Basidiomycota</taxon>
        <taxon>Agaricomycotina</taxon>
        <taxon>Agaricomycetes</taxon>
        <taxon>Sebacinales</taxon>
        <taxon>Serendipitaceae</taxon>
        <taxon>Serendipita</taxon>
    </lineage>
</organism>
<feature type="region of interest" description="Disordered" evidence="1">
    <location>
        <begin position="1"/>
        <end position="103"/>
    </location>
</feature>
<dbReference type="OrthoDB" id="3250507at2759"/>
<dbReference type="EMBL" id="KN824381">
    <property type="protein sequence ID" value="KIM21493.1"/>
    <property type="molecule type" value="Genomic_DNA"/>
</dbReference>
<gene>
    <name evidence="2" type="ORF">M408DRAFT_103437</name>
</gene>
<dbReference type="STRING" id="933852.A0A0C2W4U6"/>
<dbReference type="AlphaFoldDB" id="A0A0C2W4U6"/>
<evidence type="ECO:0000313" key="3">
    <source>
        <dbReference type="Proteomes" id="UP000054097"/>
    </source>
</evidence>
<proteinExistence type="predicted"/>
<protein>
    <submittedName>
        <fullName evidence="2">Uncharacterized protein</fullName>
    </submittedName>
</protein>
<evidence type="ECO:0000256" key="1">
    <source>
        <dbReference type="SAM" id="MobiDB-lite"/>
    </source>
</evidence>
<dbReference type="Proteomes" id="UP000054097">
    <property type="component" value="Unassembled WGS sequence"/>
</dbReference>
<evidence type="ECO:0000313" key="2">
    <source>
        <dbReference type="EMBL" id="KIM21493.1"/>
    </source>
</evidence>
<sequence length="178" mass="20122">MIRPISKLPDGQIAIQKGHPSRSKDERPLDMTQDSDAPYLIPELEVETSEDEREQRQTPASTVVTEDLGPPPPAYRQPPTDEVEKDQGTETMSTSARDPFASYPESLNDAAEARLYDIKIYQFCVANRDLISSALESKLRSAHWLPTDDPSEIPAEHWSTAYGVEFFELKRIQEAYAR</sequence>
<name>A0A0C2W4U6_SERVB</name>
<accession>A0A0C2W4U6</accession>
<reference evidence="2 3" key="1">
    <citation type="submission" date="2014-04" db="EMBL/GenBank/DDBJ databases">
        <authorList>
            <consortium name="DOE Joint Genome Institute"/>
            <person name="Kuo A."/>
            <person name="Zuccaro A."/>
            <person name="Kohler A."/>
            <person name="Nagy L.G."/>
            <person name="Floudas D."/>
            <person name="Copeland A."/>
            <person name="Barry K.W."/>
            <person name="Cichocki N."/>
            <person name="Veneault-Fourrey C."/>
            <person name="LaButti K."/>
            <person name="Lindquist E.A."/>
            <person name="Lipzen A."/>
            <person name="Lundell T."/>
            <person name="Morin E."/>
            <person name="Murat C."/>
            <person name="Sun H."/>
            <person name="Tunlid A."/>
            <person name="Henrissat B."/>
            <person name="Grigoriev I.V."/>
            <person name="Hibbett D.S."/>
            <person name="Martin F."/>
            <person name="Nordberg H.P."/>
            <person name="Cantor M.N."/>
            <person name="Hua S.X."/>
        </authorList>
    </citation>
    <scope>NUCLEOTIDE SEQUENCE [LARGE SCALE GENOMIC DNA]</scope>
    <source>
        <strain evidence="2 3">MAFF 305830</strain>
    </source>
</reference>
<reference evidence="3" key="2">
    <citation type="submission" date="2015-01" db="EMBL/GenBank/DDBJ databases">
        <title>Evolutionary Origins and Diversification of the Mycorrhizal Mutualists.</title>
        <authorList>
            <consortium name="DOE Joint Genome Institute"/>
            <consortium name="Mycorrhizal Genomics Consortium"/>
            <person name="Kohler A."/>
            <person name="Kuo A."/>
            <person name="Nagy L.G."/>
            <person name="Floudas D."/>
            <person name="Copeland A."/>
            <person name="Barry K.W."/>
            <person name="Cichocki N."/>
            <person name="Veneault-Fourrey C."/>
            <person name="LaButti K."/>
            <person name="Lindquist E.A."/>
            <person name="Lipzen A."/>
            <person name="Lundell T."/>
            <person name="Morin E."/>
            <person name="Murat C."/>
            <person name="Riley R."/>
            <person name="Ohm R."/>
            <person name="Sun H."/>
            <person name="Tunlid A."/>
            <person name="Henrissat B."/>
            <person name="Grigoriev I.V."/>
            <person name="Hibbett D.S."/>
            <person name="Martin F."/>
        </authorList>
    </citation>
    <scope>NUCLEOTIDE SEQUENCE [LARGE SCALE GENOMIC DNA]</scope>
    <source>
        <strain evidence="3">MAFF 305830</strain>
    </source>
</reference>
<dbReference type="HOGENOM" id="CLU_1511483_0_0_1"/>